<comment type="caution">
    <text evidence="1">The sequence shown here is derived from an EMBL/GenBank/DDBJ whole genome shotgun (WGS) entry which is preliminary data.</text>
</comment>
<dbReference type="AlphaFoldDB" id="A0A4Y7RJH3"/>
<name>A0A4Y7RJH3_9FIRM</name>
<dbReference type="RefSeq" id="WP_190240071.1">
    <property type="nucleotide sequence ID" value="NZ_QFGA01000001.1"/>
</dbReference>
<protein>
    <submittedName>
        <fullName evidence="1">Uncharacterized protein</fullName>
    </submittedName>
</protein>
<dbReference type="Proteomes" id="UP000298324">
    <property type="component" value="Unassembled WGS sequence"/>
</dbReference>
<keyword evidence="2" id="KW-1185">Reference proteome</keyword>
<sequence>MRQVPVVLAWLVNAFENSSEYSEYYLDLQTGKHYFYAPMDFPEHEEKVKKMDSQPENFARLPKLDKELDIKIKQDFIDTLDAPLVKEILAKALAADVDFRKALMEDDYEETRREWYKYQNDRYAVFLKEWFKAKGIELVEAEVPGKNDPCGVNKRL</sequence>
<accession>A0A4Y7RJH3</accession>
<organism evidence="1 2">
    <name type="scientific">Pelotomaculum schinkii</name>
    <dbReference type="NCBI Taxonomy" id="78350"/>
    <lineage>
        <taxon>Bacteria</taxon>
        <taxon>Bacillati</taxon>
        <taxon>Bacillota</taxon>
        <taxon>Clostridia</taxon>
        <taxon>Eubacteriales</taxon>
        <taxon>Desulfotomaculaceae</taxon>
        <taxon>Pelotomaculum</taxon>
    </lineage>
</organism>
<evidence type="ECO:0000313" key="1">
    <source>
        <dbReference type="EMBL" id="TEB08477.1"/>
    </source>
</evidence>
<dbReference type="Pfam" id="PF03682">
    <property type="entry name" value="UPF0158"/>
    <property type="match status" value="1"/>
</dbReference>
<proteinExistence type="predicted"/>
<dbReference type="InterPro" id="IPR005361">
    <property type="entry name" value="UPF0158"/>
</dbReference>
<gene>
    <name evidence="1" type="ORF">Psch_02040</name>
</gene>
<evidence type="ECO:0000313" key="2">
    <source>
        <dbReference type="Proteomes" id="UP000298324"/>
    </source>
</evidence>
<dbReference type="EMBL" id="QFGA01000001">
    <property type="protein sequence ID" value="TEB08477.1"/>
    <property type="molecule type" value="Genomic_DNA"/>
</dbReference>
<reference evidence="1 2" key="1">
    <citation type="journal article" date="2018" name="Environ. Microbiol.">
        <title>Novel energy conservation strategies and behaviour of Pelotomaculum schinkii driving syntrophic propionate catabolism.</title>
        <authorList>
            <person name="Hidalgo-Ahumada C.A.P."/>
            <person name="Nobu M.K."/>
            <person name="Narihiro T."/>
            <person name="Tamaki H."/>
            <person name="Liu W.T."/>
            <person name="Kamagata Y."/>
            <person name="Stams A.J.M."/>
            <person name="Imachi H."/>
            <person name="Sousa D.Z."/>
        </authorList>
    </citation>
    <scope>NUCLEOTIDE SEQUENCE [LARGE SCALE GENOMIC DNA]</scope>
    <source>
        <strain evidence="1 2">HH</strain>
    </source>
</reference>